<comment type="caution">
    <text evidence="1">The sequence shown here is derived from an EMBL/GenBank/DDBJ whole genome shotgun (WGS) entry which is preliminary data.</text>
</comment>
<reference evidence="2" key="1">
    <citation type="journal article" date="2019" name="Int. J. Syst. Evol. Microbiol.">
        <title>The Global Catalogue of Microorganisms (GCM) 10K type strain sequencing project: providing services to taxonomists for standard genome sequencing and annotation.</title>
        <authorList>
            <consortium name="The Broad Institute Genomics Platform"/>
            <consortium name="The Broad Institute Genome Sequencing Center for Infectious Disease"/>
            <person name="Wu L."/>
            <person name="Ma J."/>
        </authorList>
    </citation>
    <scope>NUCLEOTIDE SEQUENCE [LARGE SCALE GENOMIC DNA]</scope>
    <source>
        <strain evidence="2">JCM 4586</strain>
    </source>
</reference>
<organism evidence="1 2">
    <name type="scientific">Streptomyces hiroshimensis</name>
    <dbReference type="NCBI Taxonomy" id="66424"/>
    <lineage>
        <taxon>Bacteria</taxon>
        <taxon>Bacillati</taxon>
        <taxon>Actinomycetota</taxon>
        <taxon>Actinomycetes</taxon>
        <taxon>Kitasatosporales</taxon>
        <taxon>Streptomycetaceae</taxon>
        <taxon>Streptomyces</taxon>
    </lineage>
</organism>
<dbReference type="RefSeq" id="WP_190019770.1">
    <property type="nucleotide sequence ID" value="NZ_BMUT01000001.1"/>
</dbReference>
<proteinExistence type="predicted"/>
<protein>
    <recommendedName>
        <fullName evidence="3">DUF1963 domain-containing protein</fullName>
    </recommendedName>
</protein>
<evidence type="ECO:0000313" key="2">
    <source>
        <dbReference type="Proteomes" id="UP000659223"/>
    </source>
</evidence>
<accession>A0ABQ2Y477</accession>
<keyword evidence="2" id="KW-1185">Reference proteome</keyword>
<sequence>MSPQPTLAALRSFHCEHTPSKSRILALVHHREGPASLQAVLTCRQPELAQQAVDILQQAIRSTSDAWKPEPLEALCAQLPDAPASSLRSAARHAVAGVWPMPPGSYLKWDQIADGADEGADEDTDTEVVTRALRTPDDARLADLAGPVVRVEVLREFHLHDPQAVLKAARSAGWEPLSNDDPENDDPQDVVDAVMWLGETDREIEGADTVTDACQGMRLRTESGHEVADWSDEPVVADFGSGWRRKAAVRRVESAMPSTKEKVPDFAALFEVQPPHCEDPECEDEQCEWQLTPRTADILYTELCVLADQAYDDSEELGDRSVVPDEQEGLWGVFTSLPKLTFAADLQWRRRFARAADDLAGDLERGEWPEPTCTAEELALHLAVRYARDKEDEDHAVGGHGSLPTHRDDYDFDMCAEVFFQDSDVLMLYSARFDGIEDPDDDTNRDMGVGDLRAAAWFEPFLNVPARDPHRGFRR</sequence>
<evidence type="ECO:0000313" key="1">
    <source>
        <dbReference type="EMBL" id="GGX62257.1"/>
    </source>
</evidence>
<name>A0ABQ2Y477_9ACTN</name>
<evidence type="ECO:0008006" key="3">
    <source>
        <dbReference type="Google" id="ProtNLM"/>
    </source>
</evidence>
<dbReference type="Proteomes" id="UP000659223">
    <property type="component" value="Unassembled WGS sequence"/>
</dbReference>
<gene>
    <name evidence="1" type="ORF">GCM10010324_03730</name>
</gene>
<dbReference type="EMBL" id="BMUT01000001">
    <property type="protein sequence ID" value="GGX62257.1"/>
    <property type="molecule type" value="Genomic_DNA"/>
</dbReference>